<dbReference type="AlphaFoldDB" id="A0AAD7DNA0"/>
<dbReference type="EMBL" id="JARKIB010000642">
    <property type="protein sequence ID" value="KAJ7695867.1"/>
    <property type="molecule type" value="Genomic_DNA"/>
</dbReference>
<name>A0AAD7DNA0_9AGAR</name>
<protein>
    <submittedName>
        <fullName evidence="1">Uncharacterized protein</fullName>
    </submittedName>
</protein>
<organism evidence="1 2">
    <name type="scientific">Mycena metata</name>
    <dbReference type="NCBI Taxonomy" id="1033252"/>
    <lineage>
        <taxon>Eukaryota</taxon>
        <taxon>Fungi</taxon>
        <taxon>Dikarya</taxon>
        <taxon>Basidiomycota</taxon>
        <taxon>Agaricomycotina</taxon>
        <taxon>Agaricomycetes</taxon>
        <taxon>Agaricomycetidae</taxon>
        <taxon>Agaricales</taxon>
        <taxon>Marasmiineae</taxon>
        <taxon>Mycenaceae</taxon>
        <taxon>Mycena</taxon>
    </lineage>
</organism>
<evidence type="ECO:0000313" key="2">
    <source>
        <dbReference type="Proteomes" id="UP001215598"/>
    </source>
</evidence>
<reference evidence="1" key="1">
    <citation type="submission" date="2023-03" db="EMBL/GenBank/DDBJ databases">
        <title>Massive genome expansion in bonnet fungi (Mycena s.s.) driven by repeated elements and novel gene families across ecological guilds.</title>
        <authorList>
            <consortium name="Lawrence Berkeley National Laboratory"/>
            <person name="Harder C.B."/>
            <person name="Miyauchi S."/>
            <person name="Viragh M."/>
            <person name="Kuo A."/>
            <person name="Thoen E."/>
            <person name="Andreopoulos B."/>
            <person name="Lu D."/>
            <person name="Skrede I."/>
            <person name="Drula E."/>
            <person name="Henrissat B."/>
            <person name="Morin E."/>
            <person name="Kohler A."/>
            <person name="Barry K."/>
            <person name="LaButti K."/>
            <person name="Morin E."/>
            <person name="Salamov A."/>
            <person name="Lipzen A."/>
            <person name="Mereny Z."/>
            <person name="Hegedus B."/>
            <person name="Baldrian P."/>
            <person name="Stursova M."/>
            <person name="Weitz H."/>
            <person name="Taylor A."/>
            <person name="Grigoriev I.V."/>
            <person name="Nagy L.G."/>
            <person name="Martin F."/>
            <person name="Kauserud H."/>
        </authorList>
    </citation>
    <scope>NUCLEOTIDE SEQUENCE</scope>
    <source>
        <strain evidence="1">CBHHK182m</strain>
    </source>
</reference>
<comment type="caution">
    <text evidence="1">The sequence shown here is derived from an EMBL/GenBank/DDBJ whole genome shotgun (WGS) entry which is preliminary data.</text>
</comment>
<sequence length="933" mass="106267">MPAIPLVELLNPADEAGRLAQADMRSRAVAGLVDLTPQLDRLARLAPPGTRAPWHIQQKLGDILDYFHELPQNPPALPVLRAPSPGRHLDTPQLNVQLNQKTRLSKLYRYPLNTVVEYPETGTSKPVGHLFRLDPDDWQAPELNIAYSKGHPGGHGVKVCPRSDIDALSEPHTFATRELISTRLQNDREDRLQLASPNKEVFARTAAYLTALRKLGCCRPLVEITALSMTELETKEATDFYNSQVQRGYRPPDGTCEGRLVFEYDAYDNPVVRCEHYSKSQNRDHFYDNSVGTATGAYNLDYIEAVLCQDDEEIERIEQAAFDLGYGPLSECTTVTNASSQKAFCPFDHRTADGELNQPLMIRLECSVKFRVFQPLEEFRHECPYILITSFGSHTHPIPLPTKTPPFIRAQLFHLFDTLAEDLPDITPRRFLRHPILKSFLASKFTHIPKPTLSDLHISLANRSHLKAYIKQAKEFHCPFGTGWQGVVHLKALQDENLPPEDRYIRSMMSFDIASVEQHEEDEWDNTDRGTKLRIIVCMYPKGSERLLEAGRYLQSDIAFKRIVGFLEFEIACMERGSNTSIIFCRVFLNRQSAVAHQHVFAAIEDIVFEDTGKRLRWRHLHATSLDDYDGMILEWAADQHRGQAKGLGLHLQNVAAQLPPKQDLHEIHRTIQSLGPYEHLERLFRLCSNHYYRNIKTTAVTLEVKQLMRSLLCLEHPNWDLTLNTIREKGGKAGNDWLRDKETSGFVFPAICWERSRIPWDVWRAGDSNTNLVESVHSDVNREGVRCTLLGGLQKGQSFDVMRLNSLEMNEQFGIRPSYSSGHLSENAFTSLRKRDNAQRRRILQADEKLEKINTKIQKTFELLQKTRTKIMQKMNQLFAQAADDNVAVELDKLGKTADKEVNTLEGLMEEGRTTAKAGSGQVHLLTYDLNP</sequence>
<gene>
    <name evidence="1" type="ORF">B0H16DRAFT_1485162</name>
</gene>
<dbReference type="Proteomes" id="UP001215598">
    <property type="component" value="Unassembled WGS sequence"/>
</dbReference>
<accession>A0AAD7DNA0</accession>
<proteinExistence type="predicted"/>
<evidence type="ECO:0000313" key="1">
    <source>
        <dbReference type="EMBL" id="KAJ7695867.1"/>
    </source>
</evidence>
<keyword evidence="2" id="KW-1185">Reference proteome</keyword>